<evidence type="ECO:0000313" key="3">
    <source>
        <dbReference type="Proteomes" id="UP000287996"/>
    </source>
</evidence>
<keyword evidence="2" id="KW-0378">Hydrolase</keyword>
<organism evidence="2 3">
    <name type="scientific">Idiomarina tyrosinivorans</name>
    <dbReference type="NCBI Taxonomy" id="1445662"/>
    <lineage>
        <taxon>Bacteria</taxon>
        <taxon>Pseudomonadati</taxon>
        <taxon>Pseudomonadota</taxon>
        <taxon>Gammaproteobacteria</taxon>
        <taxon>Alteromonadales</taxon>
        <taxon>Idiomarinaceae</taxon>
        <taxon>Idiomarina</taxon>
    </lineage>
</organism>
<sequence>MTAATQPGIYRWGPEQPAPTVVLLHSSQSASSQWRALVQQLANDYQVIAVDLLGYGQAPQPQSRVRFRLADEIPRVAEAVAQFAGEQPVILVGHSYGGALALKIAKEQPFAVAKVAVYEPVAFHVLPTDSPGLEEILAISEAMRGRSAEDCTRTFVDYWNASGYFDALPSKIQQLMIAQAEKVSLDFDALLNEPAALEDYAAVQQPLLLLRGAATRRSAKAVAAALETVLPNYTEKMVEAGHMGPLTHPAEVNHWLSEFIAAA</sequence>
<dbReference type="PANTHER" id="PTHR43798">
    <property type="entry name" value="MONOACYLGLYCEROL LIPASE"/>
    <property type="match status" value="1"/>
</dbReference>
<dbReference type="AlphaFoldDB" id="A0A432ZLB3"/>
<dbReference type="EMBL" id="PIQH01000010">
    <property type="protein sequence ID" value="RUO78758.1"/>
    <property type="molecule type" value="Genomic_DNA"/>
</dbReference>
<evidence type="ECO:0000259" key="1">
    <source>
        <dbReference type="Pfam" id="PF12697"/>
    </source>
</evidence>
<dbReference type="GO" id="GO:0047372">
    <property type="term" value="F:monoacylglycerol lipase activity"/>
    <property type="evidence" value="ECO:0007669"/>
    <property type="project" value="TreeGrafter"/>
</dbReference>
<accession>A0A432ZLB3</accession>
<dbReference type="InterPro" id="IPR029058">
    <property type="entry name" value="AB_hydrolase_fold"/>
</dbReference>
<dbReference type="RefSeq" id="WP_126842539.1">
    <property type="nucleotide sequence ID" value="NZ_PIQH01000010.1"/>
</dbReference>
<dbReference type="Pfam" id="PF12697">
    <property type="entry name" value="Abhydrolase_6"/>
    <property type="match status" value="1"/>
</dbReference>
<dbReference type="InterPro" id="IPR000073">
    <property type="entry name" value="AB_hydrolase_1"/>
</dbReference>
<gene>
    <name evidence="2" type="ORF">CWI84_10485</name>
</gene>
<evidence type="ECO:0000313" key="2">
    <source>
        <dbReference type="EMBL" id="RUO78758.1"/>
    </source>
</evidence>
<dbReference type="PRINTS" id="PR00111">
    <property type="entry name" value="ABHYDROLASE"/>
</dbReference>
<name>A0A432ZLB3_9GAMM</name>
<dbReference type="PANTHER" id="PTHR43798:SF5">
    <property type="entry name" value="MONOACYLGLYCEROL LIPASE ABHD6"/>
    <property type="match status" value="1"/>
</dbReference>
<dbReference type="Gene3D" id="3.40.50.1820">
    <property type="entry name" value="alpha/beta hydrolase"/>
    <property type="match status" value="1"/>
</dbReference>
<protein>
    <submittedName>
        <fullName evidence="2">Alpha/beta hydrolase</fullName>
    </submittedName>
</protein>
<dbReference type="InterPro" id="IPR050266">
    <property type="entry name" value="AB_hydrolase_sf"/>
</dbReference>
<dbReference type="OrthoDB" id="6117067at2"/>
<dbReference type="GO" id="GO:0016020">
    <property type="term" value="C:membrane"/>
    <property type="evidence" value="ECO:0007669"/>
    <property type="project" value="TreeGrafter"/>
</dbReference>
<proteinExistence type="predicted"/>
<feature type="domain" description="AB hydrolase-1" evidence="1">
    <location>
        <begin position="21"/>
        <end position="253"/>
    </location>
</feature>
<reference evidence="2 3" key="1">
    <citation type="journal article" date="2011" name="Front. Microbiol.">
        <title>Genomic signatures of strain selection and enhancement in Bacillus atrophaeus var. globigii, a historical biowarfare simulant.</title>
        <authorList>
            <person name="Gibbons H.S."/>
            <person name="Broomall S.M."/>
            <person name="McNew L.A."/>
            <person name="Daligault H."/>
            <person name="Chapman C."/>
            <person name="Bruce D."/>
            <person name="Karavis M."/>
            <person name="Krepps M."/>
            <person name="McGregor P.A."/>
            <person name="Hong C."/>
            <person name="Park K.H."/>
            <person name="Akmal A."/>
            <person name="Feldman A."/>
            <person name="Lin J.S."/>
            <person name="Chang W.E."/>
            <person name="Higgs B.W."/>
            <person name="Demirev P."/>
            <person name="Lindquist J."/>
            <person name="Liem A."/>
            <person name="Fochler E."/>
            <person name="Read T.D."/>
            <person name="Tapia R."/>
            <person name="Johnson S."/>
            <person name="Bishop-Lilly K.A."/>
            <person name="Detter C."/>
            <person name="Han C."/>
            <person name="Sozhamannan S."/>
            <person name="Rosenzweig C.N."/>
            <person name="Skowronski E.W."/>
        </authorList>
    </citation>
    <scope>NUCLEOTIDE SEQUENCE [LARGE SCALE GENOMIC DNA]</scope>
    <source>
        <strain evidence="2 3">CC-PW-9</strain>
    </source>
</reference>
<keyword evidence="3" id="KW-1185">Reference proteome</keyword>
<comment type="caution">
    <text evidence="2">The sequence shown here is derived from an EMBL/GenBank/DDBJ whole genome shotgun (WGS) entry which is preliminary data.</text>
</comment>
<dbReference type="SUPFAM" id="SSF53474">
    <property type="entry name" value="alpha/beta-Hydrolases"/>
    <property type="match status" value="1"/>
</dbReference>
<dbReference type="Proteomes" id="UP000287996">
    <property type="component" value="Unassembled WGS sequence"/>
</dbReference>
<dbReference type="GO" id="GO:0046464">
    <property type="term" value="P:acylglycerol catabolic process"/>
    <property type="evidence" value="ECO:0007669"/>
    <property type="project" value="TreeGrafter"/>
</dbReference>